<dbReference type="WBParaSite" id="Hba_13548">
    <property type="protein sequence ID" value="Hba_13548"/>
    <property type="gene ID" value="Hba_13548"/>
</dbReference>
<organism evidence="2 3">
    <name type="scientific">Heterorhabditis bacteriophora</name>
    <name type="common">Entomopathogenic nematode worm</name>
    <dbReference type="NCBI Taxonomy" id="37862"/>
    <lineage>
        <taxon>Eukaryota</taxon>
        <taxon>Metazoa</taxon>
        <taxon>Ecdysozoa</taxon>
        <taxon>Nematoda</taxon>
        <taxon>Chromadorea</taxon>
        <taxon>Rhabditida</taxon>
        <taxon>Rhabditina</taxon>
        <taxon>Rhabditomorpha</taxon>
        <taxon>Strongyloidea</taxon>
        <taxon>Heterorhabditidae</taxon>
        <taxon>Heterorhabditis</taxon>
    </lineage>
</organism>
<feature type="domain" description="C6" evidence="1">
    <location>
        <begin position="7"/>
        <end position="90"/>
    </location>
</feature>
<dbReference type="Proteomes" id="UP000095283">
    <property type="component" value="Unplaced"/>
</dbReference>
<sequence length="101" mass="10838">MIVTEVLPGYLNGFLSIDAYFSGVCSALYLSCKAPEVNFYVILPSSDVAIVNLEGDQLACNTGIVNLTLSCNDESKWITQKGDFADKISCGVLGGKYLLAF</sequence>
<evidence type="ECO:0000313" key="3">
    <source>
        <dbReference type="WBParaSite" id="Hba_13548"/>
    </source>
</evidence>
<proteinExistence type="predicted"/>
<accession>A0A1I7X7T5</accession>
<dbReference type="Pfam" id="PF01681">
    <property type="entry name" value="C6"/>
    <property type="match status" value="1"/>
</dbReference>
<evidence type="ECO:0000259" key="1">
    <source>
        <dbReference type="Pfam" id="PF01681"/>
    </source>
</evidence>
<reference evidence="3" key="1">
    <citation type="submission" date="2016-11" db="UniProtKB">
        <authorList>
            <consortium name="WormBaseParasite"/>
        </authorList>
    </citation>
    <scope>IDENTIFICATION</scope>
</reference>
<name>A0A1I7X7T5_HETBA</name>
<dbReference type="AlphaFoldDB" id="A0A1I7X7T5"/>
<keyword evidence="2" id="KW-1185">Reference proteome</keyword>
<evidence type="ECO:0000313" key="2">
    <source>
        <dbReference type="Proteomes" id="UP000095283"/>
    </source>
</evidence>
<protein>
    <submittedName>
        <fullName evidence="3">C6 domain-containing protein</fullName>
    </submittedName>
</protein>
<dbReference type="InterPro" id="IPR002601">
    <property type="entry name" value="C6_domain"/>
</dbReference>